<sequence length="111" mass="12616">MLALVALLLPAQVWAFEPVVDAAEFRRLVVGQELTRLGIRLEVRPDGQITGRGLGSPVTGEWRWQDGYFCRSLYWGERDLGSDCQAVLREGDEMRFITERGAGIYADFRLR</sequence>
<reference evidence="2 3" key="1">
    <citation type="submission" date="2022-10" db="EMBL/GenBank/DDBJ databases">
        <title>Pararhodobacter sp. nov., isolated from marine algae.</title>
        <authorList>
            <person name="Choi B.J."/>
            <person name="Kim J.M."/>
            <person name="Lee J.K."/>
            <person name="Choi D.G."/>
            <person name="Jeon C.O."/>
        </authorList>
    </citation>
    <scope>NUCLEOTIDE SEQUENCE [LARGE SCALE GENOMIC DNA]</scope>
    <source>
        <strain evidence="2 3">ZQ420</strain>
    </source>
</reference>
<evidence type="ECO:0000313" key="2">
    <source>
        <dbReference type="EMBL" id="MCW1931303.1"/>
    </source>
</evidence>
<dbReference type="EMBL" id="JAPDFL010000001">
    <property type="protein sequence ID" value="MCW1931303.1"/>
    <property type="molecule type" value="Genomic_DNA"/>
</dbReference>
<accession>A0ABT3GUU2</accession>
<gene>
    <name evidence="2" type="ORF">OKW52_03220</name>
</gene>
<dbReference type="Proteomes" id="UP001208938">
    <property type="component" value="Unassembled WGS sequence"/>
</dbReference>
<keyword evidence="3" id="KW-1185">Reference proteome</keyword>
<comment type="caution">
    <text evidence="2">The sequence shown here is derived from an EMBL/GenBank/DDBJ whole genome shotgun (WGS) entry which is preliminary data.</text>
</comment>
<protein>
    <submittedName>
        <fullName evidence="2">Dihydrodipicolinate reductase</fullName>
    </submittedName>
</protein>
<evidence type="ECO:0000256" key="1">
    <source>
        <dbReference type="SAM" id="SignalP"/>
    </source>
</evidence>
<evidence type="ECO:0000313" key="3">
    <source>
        <dbReference type="Proteomes" id="UP001208938"/>
    </source>
</evidence>
<feature type="signal peptide" evidence="1">
    <location>
        <begin position="1"/>
        <end position="15"/>
    </location>
</feature>
<feature type="chain" id="PRO_5046311146" evidence="1">
    <location>
        <begin position="16"/>
        <end position="111"/>
    </location>
</feature>
<name>A0ABT3GUU2_9RHOB</name>
<organism evidence="2 3">
    <name type="scientific">Pararhodobacter zhoushanensis</name>
    <dbReference type="NCBI Taxonomy" id="2479545"/>
    <lineage>
        <taxon>Bacteria</taxon>
        <taxon>Pseudomonadati</taxon>
        <taxon>Pseudomonadota</taxon>
        <taxon>Alphaproteobacteria</taxon>
        <taxon>Rhodobacterales</taxon>
        <taxon>Paracoccaceae</taxon>
        <taxon>Pararhodobacter</taxon>
    </lineage>
</organism>
<dbReference type="RefSeq" id="WP_264504428.1">
    <property type="nucleotide sequence ID" value="NZ_JAPDFL010000001.1"/>
</dbReference>
<keyword evidence="1" id="KW-0732">Signal</keyword>
<proteinExistence type="predicted"/>